<dbReference type="Proteomes" id="UP000500826">
    <property type="component" value="Chromosome"/>
</dbReference>
<feature type="region of interest" description="Disordered" evidence="1">
    <location>
        <begin position="120"/>
        <end position="143"/>
    </location>
</feature>
<sequence>MVDAKTLRVSSSERKDVAIPATGTIAVKGSVGDTATGGTRGGTTQVGTLGGDQTINNAVDASGSDITVRAIDLDIRQTIRSAGAVLNPASIDPGATIVIGNIKAPGSTGDDGTGWWWTRRNSPSCRTASARSWSAAARPTAPS</sequence>
<evidence type="ECO:0000313" key="2">
    <source>
        <dbReference type="EMBL" id="QJW84638.1"/>
    </source>
</evidence>
<gene>
    <name evidence="2" type="ORF">HK414_15955</name>
</gene>
<organism evidence="2 3">
    <name type="scientific">Ramlibacter terrae</name>
    <dbReference type="NCBI Taxonomy" id="2732511"/>
    <lineage>
        <taxon>Bacteria</taxon>
        <taxon>Pseudomonadati</taxon>
        <taxon>Pseudomonadota</taxon>
        <taxon>Betaproteobacteria</taxon>
        <taxon>Burkholderiales</taxon>
        <taxon>Comamonadaceae</taxon>
        <taxon>Ramlibacter</taxon>
    </lineage>
</organism>
<accession>A0ABX6P5J5</accession>
<proteinExistence type="predicted"/>
<evidence type="ECO:0000256" key="1">
    <source>
        <dbReference type="SAM" id="MobiDB-lite"/>
    </source>
</evidence>
<protein>
    <submittedName>
        <fullName evidence="2">Uncharacterized protein</fullName>
    </submittedName>
</protein>
<keyword evidence="3" id="KW-1185">Reference proteome</keyword>
<name>A0ABX6P5J5_9BURK</name>
<dbReference type="EMBL" id="CP053418">
    <property type="protein sequence ID" value="QJW84638.1"/>
    <property type="molecule type" value="Genomic_DNA"/>
</dbReference>
<evidence type="ECO:0000313" key="3">
    <source>
        <dbReference type="Proteomes" id="UP000500826"/>
    </source>
</evidence>
<reference evidence="2 3" key="1">
    <citation type="submission" date="2020-05" db="EMBL/GenBank/DDBJ databases">
        <title>Ramlibacter rhizophilus sp. nov., isolated from rhizosphere soil of national flower Mugunghwa from South Korea.</title>
        <authorList>
            <person name="Zheng-Fei Y."/>
            <person name="Huan T."/>
        </authorList>
    </citation>
    <scope>NUCLEOTIDE SEQUENCE [LARGE SCALE GENOMIC DNA]</scope>
    <source>
        <strain evidence="2 3">H242</strain>
    </source>
</reference>
<feature type="compositionally biased region" description="Low complexity" evidence="1">
    <location>
        <begin position="126"/>
        <end position="143"/>
    </location>
</feature>